<evidence type="ECO:0000259" key="1">
    <source>
        <dbReference type="Pfam" id="PF02368"/>
    </source>
</evidence>
<accession>A0ABS1J1K2</accession>
<organism evidence="3 4">
    <name type="scientific">Catonella massiliensis</name>
    <dbReference type="NCBI Taxonomy" id="2799636"/>
    <lineage>
        <taxon>Bacteria</taxon>
        <taxon>Bacillati</taxon>
        <taxon>Bacillota</taxon>
        <taxon>Clostridia</taxon>
        <taxon>Lachnospirales</taxon>
        <taxon>Lachnospiraceae</taxon>
        <taxon>Catonella</taxon>
    </lineage>
</organism>
<dbReference type="InterPro" id="IPR022038">
    <property type="entry name" value="Ig-like_bact"/>
</dbReference>
<dbReference type="InterPro" id="IPR008964">
    <property type="entry name" value="Invasin/intimin_cell_adhesion"/>
</dbReference>
<name>A0ABS1J1K2_9FIRM</name>
<evidence type="ECO:0000259" key="2">
    <source>
        <dbReference type="Pfam" id="PF07523"/>
    </source>
</evidence>
<evidence type="ECO:0000313" key="4">
    <source>
        <dbReference type="Proteomes" id="UP000604730"/>
    </source>
</evidence>
<protein>
    <submittedName>
        <fullName evidence="3">Bacterial Ig-like domain-containing protein</fullName>
    </submittedName>
</protein>
<sequence length="756" mass="83087">MRNTGIKGFISILLCFVMIIGLSAPLRVSAEDDKKIAELSAEYIGVKNENGDVLVGTALSKTDFKFTMRYDGEEKFVPLPESELSHIKLSLNAVPIDAKSAFELAITYDNTAKTKTGEELVYKITIPKTNETFDKMEATWNGASKYHVGDAIKKGEITLSVVYGVITPNGRTQTTRTISHNQFSISPEAIVVDGNNNITVEFNGRKTNVQVKGYGEKELEVIYSGDKNLVVGQIVDTKKIKASIVYTNNDKKAVKTSDLSFNNLEVKAPGENTVTVTYGNLKGKFVVNGVAKTAEKMSAKYTGTDLVVGSKIDLSKITIELTNNDKTKETITAGFTISPDTVKEVGANTITVSYKGFNDTVVVKGTEVLPTNITATYNGGTVIEGSKISKSGILVTAYYPDGTNKTISDFDISTETMNTVGMQEVIVTYKKLTATIYVPVTAKTVTQLEAVYNGGALEQYESLDRKKLVVTATYNDGSSSNVEDYTIMSTTASKVGDNVFTVNFGAKTATFTVEAFARRIAGVGTLESTVGGGDYSSTLTAFIQDQFVREDIKLETEDLEDDLIKSAIKRVNSTKNYIAFEMDIDSFQFDENQYLIAELTIPEEFDPARVAVYFTPDRRRIMVQQTGGLVANNLYRFYAYSSGTYVIMENNNNDVTKQELRDTEQRKPFMVVSIDKSLTVGTKSKIKPYVLFSKDKDEEFTYEVDNEDLMTISKLGEMTAKAVGTVSVTVSAKKGGYSETYDIKISPKEKKRKKAN</sequence>
<proteinExistence type="predicted"/>
<gene>
    <name evidence="3" type="ORF">JJN12_09630</name>
</gene>
<dbReference type="EMBL" id="JAEPRJ010000001">
    <property type="protein sequence ID" value="MBK5898029.1"/>
    <property type="molecule type" value="Genomic_DNA"/>
</dbReference>
<dbReference type="InterPro" id="IPR003343">
    <property type="entry name" value="Big_2"/>
</dbReference>
<keyword evidence="4" id="KW-1185">Reference proteome</keyword>
<dbReference type="Pfam" id="PF02368">
    <property type="entry name" value="Big_2"/>
    <property type="match status" value="1"/>
</dbReference>
<dbReference type="SUPFAM" id="SSF49373">
    <property type="entry name" value="Invasin/intimin cell-adhesion fragments"/>
    <property type="match status" value="1"/>
</dbReference>
<evidence type="ECO:0000313" key="3">
    <source>
        <dbReference type="EMBL" id="MBK5898029.1"/>
    </source>
</evidence>
<comment type="caution">
    <text evidence="3">The sequence shown here is derived from an EMBL/GenBank/DDBJ whole genome shotgun (WGS) entry which is preliminary data.</text>
</comment>
<dbReference type="Pfam" id="PF07523">
    <property type="entry name" value="Big_3"/>
    <property type="match status" value="1"/>
</dbReference>
<reference evidence="3 4" key="1">
    <citation type="submission" date="2021-01" db="EMBL/GenBank/DDBJ databases">
        <title>Isolation and description of Catonella massiliensis sp. nov., a novel Catonella species, isolated from a stable periodontitis subject.</title>
        <authorList>
            <person name="Antezack A."/>
            <person name="Boxberger M."/>
            <person name="La Scola B."/>
            <person name="Monnet-Corti V."/>
        </authorList>
    </citation>
    <scope>NUCLEOTIDE SEQUENCE [LARGE SCALE GENOMIC DNA]</scope>
    <source>
        <strain evidence="3 4">Marseille-Q4567</strain>
    </source>
</reference>
<dbReference type="RefSeq" id="WP_208429477.1">
    <property type="nucleotide sequence ID" value="NZ_JAEPRJ010000001.1"/>
</dbReference>
<dbReference type="Gene3D" id="2.60.40.1080">
    <property type="match status" value="1"/>
</dbReference>
<dbReference type="Proteomes" id="UP000604730">
    <property type="component" value="Unassembled WGS sequence"/>
</dbReference>
<dbReference type="Gene3D" id="2.60.40.3630">
    <property type="match status" value="3"/>
</dbReference>
<feature type="domain" description="BIG2" evidence="1">
    <location>
        <begin position="675"/>
        <end position="738"/>
    </location>
</feature>
<feature type="domain" description="Ig-like" evidence="2">
    <location>
        <begin position="383"/>
        <end position="440"/>
    </location>
</feature>